<dbReference type="FunFam" id="3.30.70.270:FF:000020">
    <property type="entry name" value="Transposon Tf2-6 polyprotein-like Protein"/>
    <property type="match status" value="1"/>
</dbReference>
<proteinExistence type="predicted"/>
<dbReference type="InterPro" id="IPR051320">
    <property type="entry name" value="Viral_Replic_Matur_Polypro"/>
</dbReference>
<dbReference type="AlphaFoldDB" id="A0A8X6MQC4"/>
<gene>
    <name evidence="4" type="primary">pol_2772</name>
    <name evidence="4" type="ORF">NPIL_252671</name>
</gene>
<dbReference type="InterPro" id="IPR043128">
    <property type="entry name" value="Rev_trsase/Diguanyl_cyclase"/>
</dbReference>
<dbReference type="EC" id="2.7.7.49" evidence="1"/>
<feature type="region of interest" description="Disordered" evidence="2">
    <location>
        <begin position="58"/>
        <end position="77"/>
    </location>
</feature>
<dbReference type="GO" id="GO:0003964">
    <property type="term" value="F:RNA-directed DNA polymerase activity"/>
    <property type="evidence" value="ECO:0007669"/>
    <property type="project" value="UniProtKB-EC"/>
</dbReference>
<name>A0A8X6MQC4_NEPPI</name>
<evidence type="ECO:0000313" key="4">
    <source>
        <dbReference type="EMBL" id="GFS72184.1"/>
    </source>
</evidence>
<dbReference type="InterPro" id="IPR041577">
    <property type="entry name" value="RT_RNaseH_2"/>
</dbReference>
<dbReference type="PANTHER" id="PTHR33064:SF37">
    <property type="entry name" value="RIBONUCLEASE H"/>
    <property type="match status" value="1"/>
</dbReference>
<dbReference type="Pfam" id="PF17919">
    <property type="entry name" value="RT_RNaseH_2"/>
    <property type="match status" value="1"/>
</dbReference>
<comment type="caution">
    <text evidence="4">The sequence shown here is derived from an EMBL/GenBank/DDBJ whole genome shotgun (WGS) entry which is preliminary data.</text>
</comment>
<dbReference type="Gene3D" id="3.30.70.270">
    <property type="match status" value="1"/>
</dbReference>
<keyword evidence="5" id="KW-1185">Reference proteome</keyword>
<dbReference type="EMBL" id="BMAW01001023">
    <property type="protein sequence ID" value="GFS72184.1"/>
    <property type="molecule type" value="Genomic_DNA"/>
</dbReference>
<dbReference type="SUPFAM" id="SSF56672">
    <property type="entry name" value="DNA/RNA polymerases"/>
    <property type="match status" value="1"/>
</dbReference>
<protein>
    <recommendedName>
        <fullName evidence="1">RNA-directed DNA polymerase</fullName>
        <ecNumber evidence="1">2.7.7.49</ecNumber>
    </recommendedName>
</protein>
<feature type="domain" description="Reverse transcriptase/retrotransposon-derived protein RNase H-like" evidence="3">
    <location>
        <begin position="172"/>
        <end position="236"/>
    </location>
</feature>
<dbReference type="InterPro" id="IPR043502">
    <property type="entry name" value="DNA/RNA_pol_sf"/>
</dbReference>
<sequence>MYKFKHYTTNDQLDKLAEMADGIMAVAGPPSSIHMIDAENQDLRTKLLEISSRLSRLETRERSTSRGPEGCFRRHSSSTESGAHKHYWYHRRFKECATKCRKPLTAEGISPLPEKVAGITNFPNPETVKERRRFLAICNFYRRFIPHAARTQAVLNSYLKGAKKNVRTPILWTEKSVAAFEKSKKDLEEATVLYHPSADASFAIVVDASDAAVGAALHQQTSTGWQPLAFFSKTLSLA</sequence>
<evidence type="ECO:0000259" key="3">
    <source>
        <dbReference type="Pfam" id="PF17919"/>
    </source>
</evidence>
<reference evidence="4" key="1">
    <citation type="submission" date="2020-08" db="EMBL/GenBank/DDBJ databases">
        <title>Multicomponent nature underlies the extraordinary mechanical properties of spider dragline silk.</title>
        <authorList>
            <person name="Kono N."/>
            <person name="Nakamura H."/>
            <person name="Mori M."/>
            <person name="Yoshida Y."/>
            <person name="Ohtoshi R."/>
            <person name="Malay A.D."/>
            <person name="Moran D.A.P."/>
            <person name="Tomita M."/>
            <person name="Numata K."/>
            <person name="Arakawa K."/>
        </authorList>
    </citation>
    <scope>NUCLEOTIDE SEQUENCE</scope>
</reference>
<evidence type="ECO:0000256" key="2">
    <source>
        <dbReference type="SAM" id="MobiDB-lite"/>
    </source>
</evidence>
<evidence type="ECO:0000313" key="5">
    <source>
        <dbReference type="Proteomes" id="UP000887013"/>
    </source>
</evidence>
<dbReference type="Proteomes" id="UP000887013">
    <property type="component" value="Unassembled WGS sequence"/>
</dbReference>
<dbReference type="PANTHER" id="PTHR33064">
    <property type="entry name" value="POL PROTEIN"/>
    <property type="match status" value="1"/>
</dbReference>
<organism evidence="4 5">
    <name type="scientific">Nephila pilipes</name>
    <name type="common">Giant wood spider</name>
    <name type="synonym">Nephila maculata</name>
    <dbReference type="NCBI Taxonomy" id="299642"/>
    <lineage>
        <taxon>Eukaryota</taxon>
        <taxon>Metazoa</taxon>
        <taxon>Ecdysozoa</taxon>
        <taxon>Arthropoda</taxon>
        <taxon>Chelicerata</taxon>
        <taxon>Arachnida</taxon>
        <taxon>Araneae</taxon>
        <taxon>Araneomorphae</taxon>
        <taxon>Entelegynae</taxon>
        <taxon>Araneoidea</taxon>
        <taxon>Nephilidae</taxon>
        <taxon>Nephila</taxon>
    </lineage>
</organism>
<accession>A0A8X6MQC4</accession>
<evidence type="ECO:0000256" key="1">
    <source>
        <dbReference type="ARBA" id="ARBA00012493"/>
    </source>
</evidence>